<feature type="transmembrane region" description="Helical" evidence="4">
    <location>
        <begin position="104"/>
        <end position="123"/>
    </location>
</feature>
<proteinExistence type="predicted"/>
<dbReference type="EMBL" id="NCKV01008251">
    <property type="protein sequence ID" value="RWS22638.1"/>
    <property type="molecule type" value="Genomic_DNA"/>
</dbReference>
<keyword evidence="5" id="KW-0762">Sugar transport</keyword>
<dbReference type="Proteomes" id="UP000288716">
    <property type="component" value="Unassembled WGS sequence"/>
</dbReference>
<name>A0A443S503_9ACAR</name>
<reference evidence="5 6" key="1">
    <citation type="journal article" date="2018" name="Gigascience">
        <title>Genomes of trombidid mites reveal novel predicted allergens and laterally-transferred genes associated with secondary metabolism.</title>
        <authorList>
            <person name="Dong X."/>
            <person name="Chaisiri K."/>
            <person name="Xia D."/>
            <person name="Armstrong S.D."/>
            <person name="Fang Y."/>
            <person name="Donnelly M.J."/>
            <person name="Kadowaki T."/>
            <person name="McGarry J.W."/>
            <person name="Darby A.C."/>
            <person name="Makepeace B.L."/>
        </authorList>
    </citation>
    <scope>NUCLEOTIDE SEQUENCE [LARGE SCALE GENOMIC DNA]</scope>
    <source>
        <strain evidence="5">UoL-UT</strain>
    </source>
</reference>
<dbReference type="Gene3D" id="1.20.1250.20">
    <property type="entry name" value="MFS general substrate transporter like domains"/>
    <property type="match status" value="2"/>
</dbReference>
<dbReference type="PANTHER" id="PTHR23121">
    <property type="entry name" value="SODIUM-DEPENDENT GLUCOSE TRANSPORTER 1"/>
    <property type="match status" value="1"/>
</dbReference>
<keyword evidence="5" id="KW-0813">Transport</keyword>
<feature type="transmembrane region" description="Helical" evidence="4">
    <location>
        <begin position="78"/>
        <end position="98"/>
    </location>
</feature>
<evidence type="ECO:0000313" key="6">
    <source>
        <dbReference type="Proteomes" id="UP000288716"/>
    </source>
</evidence>
<dbReference type="PANTHER" id="PTHR23121:SF9">
    <property type="entry name" value="SODIUM-DEPENDENT GLUCOSE TRANSPORTER 1"/>
    <property type="match status" value="1"/>
</dbReference>
<evidence type="ECO:0000256" key="2">
    <source>
        <dbReference type="ARBA" id="ARBA00022989"/>
    </source>
</evidence>
<dbReference type="STRING" id="299467.A0A443S503"/>
<comment type="caution">
    <text evidence="5">The sequence shown here is derived from an EMBL/GenBank/DDBJ whole genome shotgun (WGS) entry which is preliminary data.</text>
</comment>
<evidence type="ECO:0000256" key="4">
    <source>
        <dbReference type="SAM" id="Phobius"/>
    </source>
</evidence>
<feature type="transmembrane region" description="Helical" evidence="4">
    <location>
        <begin position="263"/>
        <end position="285"/>
    </location>
</feature>
<feature type="transmembrane region" description="Helical" evidence="4">
    <location>
        <begin position="51"/>
        <end position="71"/>
    </location>
</feature>
<feature type="non-terminal residue" evidence="5">
    <location>
        <position position="398"/>
    </location>
</feature>
<dbReference type="VEuPathDB" id="VectorBase:LDEU009402"/>
<keyword evidence="3 4" id="KW-0472">Membrane</keyword>
<feature type="transmembrane region" description="Helical" evidence="4">
    <location>
        <begin position="336"/>
        <end position="364"/>
    </location>
</feature>
<dbReference type="OrthoDB" id="6514433at2759"/>
<accession>A0A443S503</accession>
<feature type="transmembrane region" description="Helical" evidence="4">
    <location>
        <begin position="135"/>
        <end position="159"/>
    </location>
</feature>
<sequence>MIPMDKFTFKWITTTIVLITYFLYALCWNSFFSTLLDFEEIIGTSSEQMSFTLSIRSAGACFGALSASLLYNHFNVDVTYASFIVILGITSIMITRITEFVAHFVLQLIVGISSGVIEVGANLKILNIWKKESGPLLLILSFSWTSATFIVPLIMVPFLSSKNENIEPISTNCDNYSNHTNITKTATKINQTIDVSELFKINDVEPETRITIAYSLLGVSLITSASIALIFTVITFVKNRRTQTIDLLAESIKLEKQSDNEKYYKIAFVVVACLLLCIFCGFIDTTSQYWVTFVMVSGLKLSKQYGVFMLSAMNISFLSSNFIGIFIAAKVNTFKFLVVLTFLVAAGNMILLIFANSSLIMLWVGSVTEKIGFGCVYASVFNYLEQIVGVTNTIGSLL</sequence>
<keyword evidence="1 4" id="KW-0812">Transmembrane</keyword>
<dbReference type="SUPFAM" id="SSF103473">
    <property type="entry name" value="MFS general substrate transporter"/>
    <property type="match status" value="1"/>
</dbReference>
<keyword evidence="6" id="KW-1185">Reference proteome</keyword>
<gene>
    <name evidence="5" type="ORF">B4U80_14008</name>
</gene>
<evidence type="ECO:0000256" key="1">
    <source>
        <dbReference type="ARBA" id="ARBA00022692"/>
    </source>
</evidence>
<evidence type="ECO:0000256" key="3">
    <source>
        <dbReference type="ARBA" id="ARBA00023136"/>
    </source>
</evidence>
<feature type="transmembrane region" description="Helical" evidence="4">
    <location>
        <begin position="305"/>
        <end position="329"/>
    </location>
</feature>
<organism evidence="5 6">
    <name type="scientific">Leptotrombidium deliense</name>
    <dbReference type="NCBI Taxonomy" id="299467"/>
    <lineage>
        <taxon>Eukaryota</taxon>
        <taxon>Metazoa</taxon>
        <taxon>Ecdysozoa</taxon>
        <taxon>Arthropoda</taxon>
        <taxon>Chelicerata</taxon>
        <taxon>Arachnida</taxon>
        <taxon>Acari</taxon>
        <taxon>Acariformes</taxon>
        <taxon>Trombidiformes</taxon>
        <taxon>Prostigmata</taxon>
        <taxon>Anystina</taxon>
        <taxon>Parasitengona</taxon>
        <taxon>Trombiculoidea</taxon>
        <taxon>Trombiculidae</taxon>
        <taxon>Leptotrombidium</taxon>
    </lineage>
</organism>
<evidence type="ECO:0000313" key="5">
    <source>
        <dbReference type="EMBL" id="RWS22638.1"/>
    </source>
</evidence>
<protein>
    <submittedName>
        <fullName evidence="5">Sodium-dependent glucose transporter 1-like protein</fullName>
    </submittedName>
</protein>
<feature type="transmembrane region" description="Helical" evidence="4">
    <location>
        <begin position="212"/>
        <end position="237"/>
    </location>
</feature>
<feature type="transmembrane region" description="Helical" evidence="4">
    <location>
        <begin position="12"/>
        <end position="31"/>
    </location>
</feature>
<dbReference type="AlphaFoldDB" id="A0A443S503"/>
<dbReference type="InterPro" id="IPR036259">
    <property type="entry name" value="MFS_trans_sf"/>
</dbReference>
<keyword evidence="2 4" id="KW-1133">Transmembrane helix</keyword>